<dbReference type="InterPro" id="IPR036770">
    <property type="entry name" value="Ankyrin_rpt-contain_sf"/>
</dbReference>
<name>A0A5D0HSQ9_9FLAO</name>
<feature type="repeat" description="ANK" evidence="3">
    <location>
        <begin position="399"/>
        <end position="431"/>
    </location>
</feature>
<dbReference type="PANTHER" id="PTHR24166">
    <property type="entry name" value="ROLLING PEBBLES, ISOFORM B"/>
    <property type="match status" value="1"/>
</dbReference>
<accession>A0A5D0HSQ9</accession>
<dbReference type="InterPro" id="IPR050889">
    <property type="entry name" value="Dendritic_Spine_Reg/Scaffold"/>
</dbReference>
<feature type="repeat" description="ANK" evidence="3">
    <location>
        <begin position="326"/>
        <end position="358"/>
    </location>
</feature>
<dbReference type="AlphaFoldDB" id="A0A5D0HSQ9"/>
<dbReference type="PROSITE" id="PS50297">
    <property type="entry name" value="ANK_REP_REGION"/>
    <property type="match status" value="4"/>
</dbReference>
<dbReference type="SMART" id="SM00248">
    <property type="entry name" value="ANK"/>
    <property type="match status" value="10"/>
</dbReference>
<dbReference type="Pfam" id="PF12796">
    <property type="entry name" value="Ank_2"/>
    <property type="match status" value="3"/>
</dbReference>
<dbReference type="RefSeq" id="WP_148543204.1">
    <property type="nucleotide sequence ID" value="NZ_VSDQ01000679.1"/>
</dbReference>
<dbReference type="Proteomes" id="UP000323930">
    <property type="component" value="Unassembled WGS sequence"/>
</dbReference>
<evidence type="ECO:0000256" key="1">
    <source>
        <dbReference type="ARBA" id="ARBA00022737"/>
    </source>
</evidence>
<dbReference type="SUPFAM" id="SSF48403">
    <property type="entry name" value="Ankyrin repeat"/>
    <property type="match status" value="2"/>
</dbReference>
<protein>
    <submittedName>
        <fullName evidence="4">Ankyrin repeat domain-containing protein</fullName>
    </submittedName>
</protein>
<dbReference type="PANTHER" id="PTHR24166:SF48">
    <property type="entry name" value="PROTEIN VAPYRIN"/>
    <property type="match status" value="1"/>
</dbReference>
<organism evidence="4 5">
    <name type="scientific">Seonamhaeicola marinus</name>
    <dbReference type="NCBI Taxonomy" id="1912246"/>
    <lineage>
        <taxon>Bacteria</taxon>
        <taxon>Pseudomonadati</taxon>
        <taxon>Bacteroidota</taxon>
        <taxon>Flavobacteriia</taxon>
        <taxon>Flavobacteriales</taxon>
        <taxon>Flavobacteriaceae</taxon>
    </lineage>
</organism>
<comment type="caution">
    <text evidence="4">The sequence shown here is derived from an EMBL/GenBank/DDBJ whole genome shotgun (WGS) entry which is preliminary data.</text>
</comment>
<dbReference type="OrthoDB" id="2575953at2"/>
<evidence type="ECO:0000256" key="3">
    <source>
        <dbReference type="PROSITE-ProRule" id="PRU00023"/>
    </source>
</evidence>
<keyword evidence="1" id="KW-0677">Repeat</keyword>
<dbReference type="Gene3D" id="1.25.40.20">
    <property type="entry name" value="Ankyrin repeat-containing domain"/>
    <property type="match status" value="2"/>
</dbReference>
<sequence>MKILQVILIYFVVVTSLYGQSENIFWKRDFWKTNPTPTIIDAKIKEGNSPSQANPFNFDAVVYAILENASNESIKHLMSKEGNDVNKLTHDGRTYIFWAAYKGNDQLMSYLLKNGAKTDIIDDHGFTILNFAANASVKNTKVYDLCLAHGADLKKDLGYFDANALLMAIVKDDDLSITKYFVSKGLDIASTDKYGNDAFNYAAKSGNIELLNQLLNKGLAGNDNAFLFAAYGTRGKKNRLKVYQYLESKGLNPNVINEVDGSTPLHQVAWGKDEEVINYFISKGVDVNAKNKVGVTAFMNASQSNNLNILKLLFKHVKDINQTNKKGQTALMLAVKSNTPEMIKFLLDNGGNAKQLDKKGHNISHYLLEGYSQKNAKDFPQKMTLLKTAGVDIKLPQKNGKTWYHYAVEKNNIDLMRLASKMNQDINAKDNEGNTALLLAAMKAKDDEILKFLLKQGADKTITTDFEESAFDLAKENELLKKHKVSLEFLK</sequence>
<evidence type="ECO:0000313" key="4">
    <source>
        <dbReference type="EMBL" id="TYA74354.1"/>
    </source>
</evidence>
<feature type="repeat" description="ANK" evidence="3">
    <location>
        <begin position="432"/>
        <end position="465"/>
    </location>
</feature>
<dbReference type="Pfam" id="PF00023">
    <property type="entry name" value="Ank"/>
    <property type="match status" value="1"/>
</dbReference>
<dbReference type="PROSITE" id="PS50088">
    <property type="entry name" value="ANK_REPEAT"/>
    <property type="match status" value="5"/>
</dbReference>
<dbReference type="EMBL" id="VSDQ01000679">
    <property type="protein sequence ID" value="TYA74354.1"/>
    <property type="molecule type" value="Genomic_DNA"/>
</dbReference>
<dbReference type="Pfam" id="PF13637">
    <property type="entry name" value="Ank_4"/>
    <property type="match status" value="1"/>
</dbReference>
<evidence type="ECO:0000256" key="2">
    <source>
        <dbReference type="ARBA" id="ARBA00023043"/>
    </source>
</evidence>
<feature type="repeat" description="ANK" evidence="3">
    <location>
        <begin position="260"/>
        <end position="292"/>
    </location>
</feature>
<gene>
    <name evidence="4" type="ORF">FUA24_13590</name>
</gene>
<proteinExistence type="predicted"/>
<reference evidence="4 5" key="1">
    <citation type="submission" date="2019-08" db="EMBL/GenBank/DDBJ databases">
        <title>Seonamhaeicola sediminis sp. nov., isolated from marine sediment.</title>
        <authorList>
            <person name="Cao W.R."/>
        </authorList>
    </citation>
    <scope>NUCLEOTIDE SEQUENCE [LARGE SCALE GENOMIC DNA]</scope>
    <source>
        <strain evidence="4 5">B011</strain>
    </source>
</reference>
<keyword evidence="2 3" id="KW-0040">ANK repeat</keyword>
<dbReference type="InterPro" id="IPR002110">
    <property type="entry name" value="Ankyrin_rpt"/>
</dbReference>
<keyword evidence="5" id="KW-1185">Reference proteome</keyword>
<feature type="repeat" description="ANK" evidence="3">
    <location>
        <begin position="91"/>
        <end position="123"/>
    </location>
</feature>
<evidence type="ECO:0000313" key="5">
    <source>
        <dbReference type="Proteomes" id="UP000323930"/>
    </source>
</evidence>